<protein>
    <submittedName>
        <fullName evidence="2">Uncharacterized protein</fullName>
    </submittedName>
</protein>
<evidence type="ECO:0000256" key="1">
    <source>
        <dbReference type="SAM" id="MobiDB-lite"/>
    </source>
</evidence>
<organism evidence="2 3">
    <name type="scientific">Folsomia candida</name>
    <name type="common">Springtail</name>
    <dbReference type="NCBI Taxonomy" id="158441"/>
    <lineage>
        <taxon>Eukaryota</taxon>
        <taxon>Metazoa</taxon>
        <taxon>Ecdysozoa</taxon>
        <taxon>Arthropoda</taxon>
        <taxon>Hexapoda</taxon>
        <taxon>Collembola</taxon>
        <taxon>Entomobryomorpha</taxon>
        <taxon>Isotomoidea</taxon>
        <taxon>Isotomidae</taxon>
        <taxon>Proisotominae</taxon>
        <taxon>Folsomia</taxon>
    </lineage>
</organism>
<keyword evidence="3" id="KW-1185">Reference proteome</keyword>
<dbReference type="Proteomes" id="UP000198287">
    <property type="component" value="Unassembled WGS sequence"/>
</dbReference>
<proteinExistence type="predicted"/>
<feature type="region of interest" description="Disordered" evidence="1">
    <location>
        <begin position="248"/>
        <end position="272"/>
    </location>
</feature>
<sequence length="769" mass="89549">MNRRTLRRLISVPVFHFLLAYSCISLTVEELWGRIRAKIFPLRKHSLWLDSVTSVNFATLRAMQDHRINSYLAFLQDAIITPFLNRALYEMLGVSQTKIPVRVVLYGEDRETMYRLVCALRTELATQLGVKVKYLESRRHHWVRKYLKLCYFGDAQMRQDIFKLFHKEGEVEITFVESAQEGWNPDDDKPCKPFLELYKYETGHGFYIFTMPHIESPLLATVRADKHQGSENPGVFVAKPNPVGFFRRFDTPKTHKNPKNPNPQKPGVANPDKHHLTRFLLVSRLTVEQRMKNILQNATSSWRVVPWDEILDVIAAKAAECFKEETENVVNGLTRISRAAYWHCVTRTFPDDNFEPRNMVRIAPTLSDWNVAIHKFVEFRGNYATKRERKRQDDDSTTKNQFHISKLTSFKMCDLFLIEILRIPIHIFLTTYSFISHALENLRDYIIPKIFPSAKQKSWRDTVTNDIFDACGISGVKIPVRLVLYGEDGETKELLVAALRTEMSSQLCKMIKYYESRGDGFMRKYLRWVNIADSAMRYELDGWWWDPETELSISYVEDVYEMCEGIENFWYFIPRLDQLAYEIAGSGIYVVTLPHLTDKLLSTVREEGKDYLTRFLLVSRLTVEQRMKNVLKEETSSWRVVPGDEILDQIAAKAAACLNEEKEDVVEGISKISRAAYLACVMRAYPDDKGPPTSETAEISPNLADWEDAFNKFVVWRTSFLKKRDRKNQKEEIDLQSKMLKIIFNMNSDSDESSEEEEDDNFCVVKVEE</sequence>
<evidence type="ECO:0000313" key="3">
    <source>
        <dbReference type="Proteomes" id="UP000198287"/>
    </source>
</evidence>
<reference evidence="2 3" key="1">
    <citation type="submission" date="2015-12" db="EMBL/GenBank/DDBJ databases">
        <title>The genome of Folsomia candida.</title>
        <authorList>
            <person name="Faddeeva A."/>
            <person name="Derks M.F."/>
            <person name="Anvar Y."/>
            <person name="Smit S."/>
            <person name="Van Straalen N."/>
            <person name="Roelofs D."/>
        </authorList>
    </citation>
    <scope>NUCLEOTIDE SEQUENCE [LARGE SCALE GENOMIC DNA]</scope>
    <source>
        <strain evidence="2 3">VU population</strain>
        <tissue evidence="2">Whole body</tissue>
    </source>
</reference>
<comment type="caution">
    <text evidence="2">The sequence shown here is derived from an EMBL/GenBank/DDBJ whole genome shotgun (WGS) entry which is preliminary data.</text>
</comment>
<dbReference type="PROSITE" id="PS51257">
    <property type="entry name" value="PROKAR_LIPOPROTEIN"/>
    <property type="match status" value="1"/>
</dbReference>
<accession>A0A226CZB5</accession>
<dbReference type="AlphaFoldDB" id="A0A226CZB5"/>
<name>A0A226CZB5_FOLCA</name>
<gene>
    <name evidence="2" type="ORF">Fcan01_27000</name>
</gene>
<dbReference type="EMBL" id="LNIX01000047">
    <property type="protein sequence ID" value="OXA38319.1"/>
    <property type="molecule type" value="Genomic_DNA"/>
</dbReference>
<evidence type="ECO:0000313" key="2">
    <source>
        <dbReference type="EMBL" id="OXA38319.1"/>
    </source>
</evidence>